<name>A0A9W6K2U8_9HYPH</name>
<proteinExistence type="predicted"/>
<dbReference type="AlphaFoldDB" id="A0A9W6K2U8"/>
<evidence type="ECO:0000313" key="2">
    <source>
        <dbReference type="EMBL" id="GLK86720.1"/>
    </source>
</evidence>
<reference evidence="2" key="1">
    <citation type="journal article" date="2014" name="Int. J. Syst. Evol. Microbiol.">
        <title>Complete genome sequence of Corynebacterium casei LMG S-19264T (=DSM 44701T), isolated from a smear-ripened cheese.</title>
        <authorList>
            <consortium name="US DOE Joint Genome Institute (JGI-PGF)"/>
            <person name="Walter F."/>
            <person name="Albersmeier A."/>
            <person name="Kalinowski J."/>
            <person name="Ruckert C."/>
        </authorList>
    </citation>
    <scope>NUCLEOTIDE SEQUENCE</scope>
    <source>
        <strain evidence="2">VKM B-2789</strain>
    </source>
</reference>
<keyword evidence="1" id="KW-0812">Transmembrane</keyword>
<sequence>MVAAAVPLTLAVVFVIMLETGRFFDRITLGAFILGLGLLVDDAIFIAIEVMTMKIAEGVDRCSRARW</sequence>
<accession>A0A9W6K2U8</accession>
<protein>
    <recommendedName>
        <fullName evidence="4">AcrB/AcrD/AcrF family protein</fullName>
    </recommendedName>
</protein>
<reference evidence="2" key="2">
    <citation type="submission" date="2023-01" db="EMBL/GenBank/DDBJ databases">
        <authorList>
            <person name="Sun Q."/>
            <person name="Evtushenko L."/>
        </authorList>
    </citation>
    <scope>NUCLEOTIDE SEQUENCE</scope>
    <source>
        <strain evidence="2">VKM B-2789</strain>
    </source>
</reference>
<keyword evidence="1" id="KW-0472">Membrane</keyword>
<dbReference type="EMBL" id="BSFM01000021">
    <property type="protein sequence ID" value="GLK86720.1"/>
    <property type="molecule type" value="Genomic_DNA"/>
</dbReference>
<keyword evidence="3" id="KW-1185">Reference proteome</keyword>
<dbReference type="SUPFAM" id="SSF82866">
    <property type="entry name" value="Multidrug efflux transporter AcrB transmembrane domain"/>
    <property type="match status" value="1"/>
</dbReference>
<evidence type="ECO:0000256" key="1">
    <source>
        <dbReference type="SAM" id="Phobius"/>
    </source>
</evidence>
<evidence type="ECO:0000313" key="3">
    <source>
        <dbReference type="Proteomes" id="UP001143330"/>
    </source>
</evidence>
<dbReference type="Proteomes" id="UP001143330">
    <property type="component" value="Unassembled WGS sequence"/>
</dbReference>
<organism evidence="2 3">
    <name type="scientific">Ancylobacter defluvii</name>
    <dbReference type="NCBI Taxonomy" id="1282440"/>
    <lineage>
        <taxon>Bacteria</taxon>
        <taxon>Pseudomonadati</taxon>
        <taxon>Pseudomonadota</taxon>
        <taxon>Alphaproteobacteria</taxon>
        <taxon>Hyphomicrobiales</taxon>
        <taxon>Xanthobacteraceae</taxon>
        <taxon>Ancylobacter</taxon>
    </lineage>
</organism>
<evidence type="ECO:0008006" key="4">
    <source>
        <dbReference type="Google" id="ProtNLM"/>
    </source>
</evidence>
<gene>
    <name evidence="2" type="ORF">GCM10017653_47900</name>
</gene>
<feature type="transmembrane region" description="Helical" evidence="1">
    <location>
        <begin position="27"/>
        <end position="48"/>
    </location>
</feature>
<dbReference type="Gene3D" id="1.20.1640.10">
    <property type="entry name" value="Multidrug efflux transporter AcrB transmembrane domain"/>
    <property type="match status" value="1"/>
</dbReference>
<comment type="caution">
    <text evidence="2">The sequence shown here is derived from an EMBL/GenBank/DDBJ whole genome shotgun (WGS) entry which is preliminary data.</text>
</comment>
<keyword evidence="1" id="KW-1133">Transmembrane helix</keyword>